<keyword evidence="3" id="KW-1185">Reference proteome</keyword>
<dbReference type="InterPro" id="IPR018794">
    <property type="entry name" value="UPF0538"/>
</dbReference>
<dbReference type="EMBL" id="KZ992104">
    <property type="protein sequence ID" value="RKP22438.1"/>
    <property type="molecule type" value="Genomic_DNA"/>
</dbReference>
<dbReference type="Pfam" id="PF10209">
    <property type="entry name" value="DUF2340"/>
    <property type="match status" value="1"/>
</dbReference>
<reference evidence="3" key="1">
    <citation type="journal article" date="2018" name="Nat. Microbiol.">
        <title>Leveraging single-cell genomics to expand the fungal tree of life.</title>
        <authorList>
            <person name="Ahrendt S.R."/>
            <person name="Quandt C.A."/>
            <person name="Ciobanu D."/>
            <person name="Clum A."/>
            <person name="Salamov A."/>
            <person name="Andreopoulos B."/>
            <person name="Cheng J.F."/>
            <person name="Woyke T."/>
            <person name="Pelin A."/>
            <person name="Henrissat B."/>
            <person name="Reynolds N.K."/>
            <person name="Benny G.L."/>
            <person name="Smith M.E."/>
            <person name="James T.Y."/>
            <person name="Grigoriev I.V."/>
        </authorList>
    </citation>
    <scope>NUCLEOTIDE SEQUENCE [LARGE SCALE GENOMIC DNA]</scope>
    <source>
        <strain evidence="3">Benny S71-1</strain>
    </source>
</reference>
<protein>
    <submittedName>
        <fullName evidence="2">Uncharacterized protein</fullName>
    </submittedName>
</protein>
<evidence type="ECO:0000313" key="2">
    <source>
        <dbReference type="EMBL" id="RKP22438.1"/>
    </source>
</evidence>
<comment type="similarity">
    <text evidence="1">Belongs to the UPF0538 family.</text>
</comment>
<evidence type="ECO:0000313" key="3">
    <source>
        <dbReference type="Proteomes" id="UP000278143"/>
    </source>
</evidence>
<dbReference type="OrthoDB" id="937at2759"/>
<accession>A0A4P9YS16</accession>
<dbReference type="AlphaFoldDB" id="A0A4P9YS16"/>
<name>A0A4P9YS16_9FUNG</name>
<proteinExistence type="inferred from homology"/>
<organism evidence="2 3">
    <name type="scientific">Syncephalis pseudoplumigaleata</name>
    <dbReference type="NCBI Taxonomy" id="1712513"/>
    <lineage>
        <taxon>Eukaryota</taxon>
        <taxon>Fungi</taxon>
        <taxon>Fungi incertae sedis</taxon>
        <taxon>Zoopagomycota</taxon>
        <taxon>Zoopagomycotina</taxon>
        <taxon>Zoopagomycetes</taxon>
        <taxon>Zoopagales</taxon>
        <taxon>Piptocephalidaceae</taxon>
        <taxon>Syncephalis</taxon>
    </lineage>
</organism>
<dbReference type="PANTHER" id="PTHR18444">
    <property type="entry name" value="UPF0538 FAMILY MEMBER"/>
    <property type="match status" value="1"/>
</dbReference>
<sequence length="108" mass="12439">MTDTVSIVTVRLIKSFEYRTFKNLLMRDVDPQQTVAAFKEQIRAAMKVTSGMKPFLSVDYDTLKVYTQAHGAKACSWITNNLIINLNHDEWIMEDSKQLCDYGLSKEE</sequence>
<gene>
    <name evidence="2" type="ORF">SYNPS1DRAFT_20057</name>
</gene>
<evidence type="ECO:0000256" key="1">
    <source>
        <dbReference type="ARBA" id="ARBA00007176"/>
    </source>
</evidence>
<dbReference type="PANTHER" id="PTHR18444:SF9">
    <property type="entry name" value="UPF0538 PROTEIN C2ORF76"/>
    <property type="match status" value="1"/>
</dbReference>
<dbReference type="Proteomes" id="UP000278143">
    <property type="component" value="Unassembled WGS sequence"/>
</dbReference>